<gene>
    <name evidence="2" type="ORF">SUH3_18920</name>
</gene>
<feature type="domain" description="DUF1989" evidence="1">
    <location>
        <begin position="38"/>
        <end position="201"/>
    </location>
</feature>
<dbReference type="InterPro" id="IPR018959">
    <property type="entry name" value="DUF1989"/>
</dbReference>
<dbReference type="EMBL" id="JAMD01000043">
    <property type="protein sequence ID" value="KEJ93624.1"/>
    <property type="molecule type" value="Genomic_DNA"/>
</dbReference>
<evidence type="ECO:0000259" key="1">
    <source>
        <dbReference type="Pfam" id="PF09347"/>
    </source>
</evidence>
<dbReference type="AlphaFoldDB" id="A0A073IV26"/>
<dbReference type="PANTHER" id="PTHR31527">
    <property type="entry name" value="RE64534P"/>
    <property type="match status" value="1"/>
</dbReference>
<dbReference type="PANTHER" id="PTHR31527:SF0">
    <property type="entry name" value="RE64534P"/>
    <property type="match status" value="1"/>
</dbReference>
<dbReference type="Proteomes" id="UP000027746">
    <property type="component" value="Unassembled WGS sequence"/>
</dbReference>
<accession>A0A073IV26</accession>
<keyword evidence="3" id="KW-1185">Reference proteome</keyword>
<evidence type="ECO:0000313" key="3">
    <source>
        <dbReference type="Proteomes" id="UP000027746"/>
    </source>
</evidence>
<dbReference type="OrthoDB" id="9772660at2"/>
<evidence type="ECO:0000313" key="2">
    <source>
        <dbReference type="EMBL" id="KEJ93624.1"/>
    </source>
</evidence>
<sequence length="231" mass="24896">MSDFSLPFDPARPDGSNPSAIETLGDLGRPHLDTAYDVPARQGRAVRVERGQMLTVTNTHGSQVADFWAFSAADPGEHLSMEHMRPNLRKLCPSAGDALVTNRRRAILTLASDSSEGVHDTLVASCDIHRYHELGHQGYHDNCTDNLRMAMAAIGVTLPQVPCPFNLWMNTPARAGGEMVWLPPVSRAGDAVMFRAEMDLIAVVSACPMDLLPINGADAVPRSLSLTVSAA</sequence>
<dbReference type="GeneID" id="68868403"/>
<protein>
    <recommendedName>
        <fullName evidence="1">DUF1989 domain-containing protein</fullName>
    </recommendedName>
</protein>
<reference evidence="2 3" key="1">
    <citation type="submission" date="2014-01" db="EMBL/GenBank/DDBJ databases">
        <title>Sulfitobacter sp. H3 (MCCC 1A00686) Genome Sequencing.</title>
        <authorList>
            <person name="Lai Q."/>
            <person name="Hong Z."/>
        </authorList>
    </citation>
    <scope>NUCLEOTIDE SEQUENCE [LARGE SCALE GENOMIC DNA]</scope>
    <source>
        <strain evidence="2 3">H3</strain>
    </source>
</reference>
<dbReference type="Pfam" id="PF09347">
    <property type="entry name" value="DUF1989"/>
    <property type="match status" value="1"/>
</dbReference>
<proteinExistence type="predicted"/>
<name>A0A073IV26_9RHOB</name>
<comment type="caution">
    <text evidence="2">The sequence shown here is derived from an EMBL/GenBank/DDBJ whole genome shotgun (WGS) entry which is preliminary data.</text>
</comment>
<dbReference type="RefSeq" id="WP_037932104.1">
    <property type="nucleotide sequence ID" value="NZ_CP054599.1"/>
</dbReference>
<organism evidence="2 3">
    <name type="scientific">Pseudosulfitobacter pseudonitzschiae</name>
    <dbReference type="NCBI Taxonomy" id="1402135"/>
    <lineage>
        <taxon>Bacteria</taxon>
        <taxon>Pseudomonadati</taxon>
        <taxon>Pseudomonadota</taxon>
        <taxon>Alphaproteobacteria</taxon>
        <taxon>Rhodobacterales</taxon>
        <taxon>Roseobacteraceae</taxon>
        <taxon>Pseudosulfitobacter</taxon>
    </lineage>
</organism>